<keyword evidence="1" id="KW-0812">Transmembrane</keyword>
<keyword evidence="1" id="KW-0472">Membrane</keyword>
<protein>
    <submittedName>
        <fullName evidence="2">Uncharacterized protein</fullName>
    </submittedName>
</protein>
<evidence type="ECO:0000313" key="3">
    <source>
        <dbReference type="Proteomes" id="UP000738431"/>
    </source>
</evidence>
<dbReference type="Proteomes" id="UP000738431">
    <property type="component" value="Chromosome"/>
</dbReference>
<evidence type="ECO:0000313" key="2">
    <source>
        <dbReference type="EMBL" id="WRQ88384.1"/>
    </source>
</evidence>
<dbReference type="RefSeq" id="WP_221032498.1">
    <property type="nucleotide sequence ID" value="NZ_CP139781.1"/>
</dbReference>
<sequence>MKALVNLVSILALVATAAAPVLYFNDSLSEASMRTTLVIAMVAWFVSAWWRDRQSAGS</sequence>
<proteinExistence type="predicted"/>
<keyword evidence="3" id="KW-1185">Reference proteome</keyword>
<dbReference type="EMBL" id="CP139781">
    <property type="protein sequence ID" value="WRQ88384.1"/>
    <property type="molecule type" value="Genomic_DNA"/>
</dbReference>
<reference evidence="2 3" key="1">
    <citation type="submission" date="2021-08" db="EMBL/GenBank/DDBJ databases">
        <authorList>
            <person name="Zhang D."/>
            <person name="Zhang A."/>
            <person name="Wang L."/>
        </authorList>
    </citation>
    <scope>NUCLEOTIDE SEQUENCE [LARGE SCALE GENOMIC DNA]</scope>
    <source>
        <strain evidence="2 3">WL0086</strain>
    </source>
</reference>
<reference evidence="2 3" key="2">
    <citation type="submission" date="2023-12" db="EMBL/GenBank/DDBJ databases">
        <title>Description of an unclassified Opitutus bacterium of Verrucomicrobiota.</title>
        <authorList>
            <person name="Zhang D.-F."/>
        </authorList>
    </citation>
    <scope>NUCLEOTIDE SEQUENCE [LARGE SCALE GENOMIC DNA]</scope>
    <source>
        <strain evidence="2 3">WL0086</strain>
    </source>
</reference>
<keyword evidence="1" id="KW-1133">Transmembrane helix</keyword>
<gene>
    <name evidence="2" type="ORF">K1X11_003145</name>
</gene>
<feature type="transmembrane region" description="Helical" evidence="1">
    <location>
        <begin position="33"/>
        <end position="50"/>
    </location>
</feature>
<name>A0ABZ1C9W2_9BACT</name>
<accession>A0ABZ1C9W2</accession>
<organism evidence="2 3">
    <name type="scientific">Actomonas aquatica</name>
    <dbReference type="NCBI Taxonomy" id="2866162"/>
    <lineage>
        <taxon>Bacteria</taxon>
        <taxon>Pseudomonadati</taxon>
        <taxon>Verrucomicrobiota</taxon>
        <taxon>Opitutia</taxon>
        <taxon>Opitutales</taxon>
        <taxon>Opitutaceae</taxon>
        <taxon>Actomonas</taxon>
    </lineage>
</organism>
<evidence type="ECO:0000256" key="1">
    <source>
        <dbReference type="SAM" id="Phobius"/>
    </source>
</evidence>